<dbReference type="InterPro" id="IPR011250">
    <property type="entry name" value="OMP/PagP_B-barrel"/>
</dbReference>
<feature type="signal peptide" evidence="1">
    <location>
        <begin position="1"/>
        <end position="20"/>
    </location>
</feature>
<evidence type="ECO:0000259" key="2">
    <source>
        <dbReference type="Pfam" id="PF13568"/>
    </source>
</evidence>
<gene>
    <name evidence="3" type="ORF">ESU54_04495</name>
</gene>
<evidence type="ECO:0000256" key="1">
    <source>
        <dbReference type="SAM" id="SignalP"/>
    </source>
</evidence>
<dbReference type="Pfam" id="PF13568">
    <property type="entry name" value="OMP_b-brl_2"/>
    <property type="match status" value="1"/>
</dbReference>
<protein>
    <submittedName>
        <fullName evidence="3">PorT family protein</fullName>
    </submittedName>
</protein>
<proteinExistence type="predicted"/>
<evidence type="ECO:0000313" key="4">
    <source>
        <dbReference type="Proteomes" id="UP000321497"/>
    </source>
</evidence>
<keyword evidence="4" id="KW-1185">Reference proteome</keyword>
<name>A0A5C6Z2Y1_9FLAO</name>
<sequence length="207" mass="22053">MKKLIFITAITIMSISAAQAQEVRIGAKGGVNFSTFSGDDLGDIKSRTGFHIGGLVEIPISERFSVQPEVLYSSQGAQYDDAGTEGGVDYSYKVTEKLDYIQVPVMAKFYLVDGFAIEAGPQVGFLASSKGEYEGTLGGVTTSGEDDLEDVSSIDVSLGGGVSYRLPMGVFFGARYNYGLTNVNDGDNADDQKINNNVIQLSAGYSF</sequence>
<dbReference type="OrthoDB" id="947434at2"/>
<dbReference type="Proteomes" id="UP000321497">
    <property type="component" value="Unassembled WGS sequence"/>
</dbReference>
<dbReference type="AlphaFoldDB" id="A0A5C6Z2Y1"/>
<dbReference type="InterPro" id="IPR025665">
    <property type="entry name" value="Beta-barrel_OMP_2"/>
</dbReference>
<feature type="domain" description="Outer membrane protein beta-barrel" evidence="2">
    <location>
        <begin position="19"/>
        <end position="183"/>
    </location>
</feature>
<keyword evidence="1" id="KW-0732">Signal</keyword>
<accession>A0A5C6Z2Y1</accession>
<comment type="caution">
    <text evidence="3">The sequence shown here is derived from an EMBL/GenBank/DDBJ whole genome shotgun (WGS) entry which is preliminary data.</text>
</comment>
<organism evidence="3 4">
    <name type="scientific">Aequorivita antarctica</name>
    <dbReference type="NCBI Taxonomy" id="153266"/>
    <lineage>
        <taxon>Bacteria</taxon>
        <taxon>Pseudomonadati</taxon>
        <taxon>Bacteroidota</taxon>
        <taxon>Flavobacteriia</taxon>
        <taxon>Flavobacteriales</taxon>
        <taxon>Flavobacteriaceae</taxon>
        <taxon>Aequorivita</taxon>
    </lineage>
</organism>
<dbReference type="SUPFAM" id="SSF56925">
    <property type="entry name" value="OMPA-like"/>
    <property type="match status" value="1"/>
</dbReference>
<dbReference type="EMBL" id="VORT01000002">
    <property type="protein sequence ID" value="TXD74517.1"/>
    <property type="molecule type" value="Genomic_DNA"/>
</dbReference>
<dbReference type="RefSeq" id="WP_111843944.1">
    <property type="nucleotide sequence ID" value="NZ_UEGI01000003.1"/>
</dbReference>
<reference evidence="3 4" key="1">
    <citation type="submission" date="2019-08" db="EMBL/GenBank/DDBJ databases">
        <title>Genome of Aequorivita antarctica SW49 (type strain).</title>
        <authorList>
            <person name="Bowman J.P."/>
        </authorList>
    </citation>
    <scope>NUCLEOTIDE SEQUENCE [LARGE SCALE GENOMIC DNA]</scope>
    <source>
        <strain evidence="3 4">SW49</strain>
    </source>
</reference>
<feature type="chain" id="PRO_5023017885" evidence="1">
    <location>
        <begin position="21"/>
        <end position="207"/>
    </location>
</feature>
<evidence type="ECO:0000313" key="3">
    <source>
        <dbReference type="EMBL" id="TXD74517.1"/>
    </source>
</evidence>